<dbReference type="EMBL" id="JARBHB010000005">
    <property type="protein sequence ID" value="KAJ8883173.1"/>
    <property type="molecule type" value="Genomic_DNA"/>
</dbReference>
<comment type="caution">
    <text evidence="1">The sequence shown here is derived from an EMBL/GenBank/DDBJ whole genome shotgun (WGS) entry which is preliminary data.</text>
</comment>
<keyword evidence="2" id="KW-1185">Reference proteome</keyword>
<organism evidence="1 2">
    <name type="scientific">Dryococelus australis</name>
    <dbReference type="NCBI Taxonomy" id="614101"/>
    <lineage>
        <taxon>Eukaryota</taxon>
        <taxon>Metazoa</taxon>
        <taxon>Ecdysozoa</taxon>
        <taxon>Arthropoda</taxon>
        <taxon>Hexapoda</taxon>
        <taxon>Insecta</taxon>
        <taxon>Pterygota</taxon>
        <taxon>Neoptera</taxon>
        <taxon>Polyneoptera</taxon>
        <taxon>Phasmatodea</taxon>
        <taxon>Verophasmatodea</taxon>
        <taxon>Anareolatae</taxon>
        <taxon>Phasmatidae</taxon>
        <taxon>Eurycanthinae</taxon>
        <taxon>Dryococelus</taxon>
    </lineage>
</organism>
<dbReference type="Proteomes" id="UP001159363">
    <property type="component" value="Chromosome 4"/>
</dbReference>
<protein>
    <submittedName>
        <fullName evidence="1">Uncharacterized protein</fullName>
    </submittedName>
</protein>
<accession>A0ABQ9HFS5</accession>
<proteinExistence type="predicted"/>
<gene>
    <name evidence="1" type="ORF">PR048_015013</name>
</gene>
<evidence type="ECO:0000313" key="1">
    <source>
        <dbReference type="EMBL" id="KAJ8883173.1"/>
    </source>
</evidence>
<evidence type="ECO:0000313" key="2">
    <source>
        <dbReference type="Proteomes" id="UP001159363"/>
    </source>
</evidence>
<reference evidence="1 2" key="1">
    <citation type="submission" date="2023-02" db="EMBL/GenBank/DDBJ databases">
        <title>LHISI_Scaffold_Assembly.</title>
        <authorList>
            <person name="Stuart O.P."/>
            <person name="Cleave R."/>
            <person name="Magrath M.J.L."/>
            <person name="Mikheyev A.S."/>
        </authorList>
    </citation>
    <scope>NUCLEOTIDE SEQUENCE [LARGE SCALE GENOMIC DNA]</scope>
    <source>
        <strain evidence="1">Daus_M_001</strain>
        <tissue evidence="1">Leg muscle</tissue>
    </source>
</reference>
<sequence length="394" mass="43663">MRAKRGQAIGSPRPIHPVTSPACSPDLTPLDYFLWGHIKGVIYDTHVESEEDLLARIMAAADLELPGTSDCVRRYCVYVYVAGRHIEPFLCDVGIPLLEHEGWGGVVNGKGEGGQQKSGKVTLVVRDWLAGVMWSRCRTRERKVVIDFVGGSDPAAPILADQQARPAYVRCGARQTHPYRSEGDCTTLSDELEEQRAAPEVTSVREICDCEHQSSGEYNCRLDYWAGCTSEECSGLPTSLLSARLGVRRTFQIKASGYKRRAWPPSRQLLNGRVSAIDDQREEKRAAKEVTRGRKVCVCEHQRSEKYDCRLDYWTVCPFTDCGVRGGVVDRLLASHLGEPGSIPGGVSPGFYYVGIKPDDADGRRAFLGIYRFPHPFIPALLHTYLASSAQTIC</sequence>
<dbReference type="Gene3D" id="3.30.420.10">
    <property type="entry name" value="Ribonuclease H-like superfamily/Ribonuclease H"/>
    <property type="match status" value="1"/>
</dbReference>
<name>A0ABQ9HFS5_9NEOP</name>
<dbReference type="InterPro" id="IPR036397">
    <property type="entry name" value="RNaseH_sf"/>
</dbReference>